<gene>
    <name evidence="3" type="primary">LOC111016373</name>
</gene>
<feature type="region of interest" description="Disordered" evidence="1">
    <location>
        <begin position="119"/>
        <end position="140"/>
    </location>
</feature>
<dbReference type="RefSeq" id="XP_022147451.1">
    <property type="nucleotide sequence ID" value="XM_022291759.1"/>
</dbReference>
<accession>A0A6J1D2E5</accession>
<evidence type="ECO:0000313" key="2">
    <source>
        <dbReference type="Proteomes" id="UP000504603"/>
    </source>
</evidence>
<reference evidence="3" key="1">
    <citation type="submission" date="2025-08" db="UniProtKB">
        <authorList>
            <consortium name="RefSeq"/>
        </authorList>
    </citation>
    <scope>IDENTIFICATION</scope>
    <source>
        <strain evidence="3">OHB3-1</strain>
    </source>
</reference>
<dbReference type="GeneID" id="111016373"/>
<feature type="compositionally biased region" description="Basic and acidic residues" evidence="1">
    <location>
        <begin position="123"/>
        <end position="133"/>
    </location>
</feature>
<evidence type="ECO:0000313" key="3">
    <source>
        <dbReference type="RefSeq" id="XP_022147451.1"/>
    </source>
</evidence>
<dbReference type="Proteomes" id="UP000504603">
    <property type="component" value="Unplaced"/>
</dbReference>
<feature type="compositionally biased region" description="Basic and acidic residues" evidence="1">
    <location>
        <begin position="22"/>
        <end position="37"/>
    </location>
</feature>
<dbReference type="PANTHER" id="PTHR35277">
    <property type="entry name" value="OS09G0363700 PROTEIN"/>
    <property type="match status" value="1"/>
</dbReference>
<proteinExistence type="predicted"/>
<name>A0A6J1D2E5_MOMCH</name>
<feature type="compositionally biased region" description="Basic and acidic residues" evidence="1">
    <location>
        <begin position="71"/>
        <end position="93"/>
    </location>
</feature>
<dbReference type="PANTHER" id="PTHR35277:SF10">
    <property type="entry name" value="OS09G0363700 PROTEIN"/>
    <property type="match status" value="1"/>
</dbReference>
<protein>
    <submittedName>
        <fullName evidence="3">Uncharacterized protein LOC111016373 isoform X2</fullName>
    </submittedName>
</protein>
<dbReference type="AlphaFoldDB" id="A0A6J1D2E5"/>
<feature type="region of interest" description="Disordered" evidence="1">
    <location>
        <begin position="1"/>
        <end position="49"/>
    </location>
</feature>
<feature type="region of interest" description="Disordered" evidence="1">
    <location>
        <begin position="68"/>
        <end position="101"/>
    </location>
</feature>
<sequence length="270" mass="31086">MAESRSDPSPRPLSPEILQTDRSPRHYKETHGMRNDIDENTSMDQVRAPNVFERVKEEIEALVETIHRKKEAPISERRDETVAAESKEEKTESQSDNTVNAAKVLERAKDEIEKMLHIKNSHHQKETHGQRDDIGEDTPLNEVKAPNVFERAMEEYEAFIQTFHSKKESQAFDKRDEAANAELMQKKTVLLSEISSNDKPPNWNYNQTQKMIFNEVKGPNIFERAKDEMEAFVHTIHHKKETDSPAKEGFMSKLGNCLEIICSPSKEKGD</sequence>
<keyword evidence="2" id="KW-1185">Reference proteome</keyword>
<organism evidence="2 3">
    <name type="scientific">Momordica charantia</name>
    <name type="common">Bitter gourd</name>
    <name type="synonym">Balsam pear</name>
    <dbReference type="NCBI Taxonomy" id="3673"/>
    <lineage>
        <taxon>Eukaryota</taxon>
        <taxon>Viridiplantae</taxon>
        <taxon>Streptophyta</taxon>
        <taxon>Embryophyta</taxon>
        <taxon>Tracheophyta</taxon>
        <taxon>Spermatophyta</taxon>
        <taxon>Magnoliopsida</taxon>
        <taxon>eudicotyledons</taxon>
        <taxon>Gunneridae</taxon>
        <taxon>Pentapetalae</taxon>
        <taxon>rosids</taxon>
        <taxon>fabids</taxon>
        <taxon>Cucurbitales</taxon>
        <taxon>Cucurbitaceae</taxon>
        <taxon>Momordiceae</taxon>
        <taxon>Momordica</taxon>
    </lineage>
</organism>
<evidence type="ECO:0000256" key="1">
    <source>
        <dbReference type="SAM" id="MobiDB-lite"/>
    </source>
</evidence>